<dbReference type="RefSeq" id="WP_154759632.1">
    <property type="nucleotide sequence ID" value="NZ_WMBA01000049.1"/>
</dbReference>
<proteinExistence type="predicted"/>
<sequence length="83" mass="9168">MRTTITLDSDVEALVRTMMAERGLSFKEAVNTALRSALAKRSQENFRTRTFSMGAPAVPLDQALRLAADLEDAEIQRKLSVGK</sequence>
<gene>
    <name evidence="1" type="ORF">GKO32_26605</name>
</gene>
<accession>A0A6N7YWP7</accession>
<evidence type="ECO:0000313" key="2">
    <source>
        <dbReference type="Proteomes" id="UP000440096"/>
    </source>
</evidence>
<dbReference type="OrthoDB" id="3579062at2"/>
<keyword evidence="2" id="KW-1185">Reference proteome</keyword>
<dbReference type="EMBL" id="WMBA01000049">
    <property type="protein sequence ID" value="MTD57517.1"/>
    <property type="molecule type" value="Genomic_DNA"/>
</dbReference>
<comment type="caution">
    <text evidence="1">The sequence shown here is derived from an EMBL/GenBank/DDBJ whole genome shotgun (WGS) entry which is preliminary data.</text>
</comment>
<reference evidence="1 2" key="1">
    <citation type="submission" date="2019-11" db="EMBL/GenBank/DDBJ databases">
        <title>Draft genome of Amycolatopsis RM579.</title>
        <authorList>
            <person name="Duangmal K."/>
            <person name="Mingma R."/>
        </authorList>
    </citation>
    <scope>NUCLEOTIDE SEQUENCE [LARGE SCALE GENOMIC DNA]</scope>
    <source>
        <strain evidence="1 2">RM579</strain>
    </source>
</reference>
<evidence type="ECO:0000313" key="1">
    <source>
        <dbReference type="EMBL" id="MTD57517.1"/>
    </source>
</evidence>
<name>A0A6N7YWP7_9PSEU</name>
<dbReference type="AlphaFoldDB" id="A0A6N7YWP7"/>
<protein>
    <submittedName>
        <fullName evidence="1">Antitoxin</fullName>
    </submittedName>
</protein>
<dbReference type="Proteomes" id="UP000440096">
    <property type="component" value="Unassembled WGS sequence"/>
</dbReference>
<organism evidence="1 2">
    <name type="scientific">Amycolatopsis pithecellobii</name>
    <dbReference type="NCBI Taxonomy" id="664692"/>
    <lineage>
        <taxon>Bacteria</taxon>
        <taxon>Bacillati</taxon>
        <taxon>Actinomycetota</taxon>
        <taxon>Actinomycetes</taxon>
        <taxon>Pseudonocardiales</taxon>
        <taxon>Pseudonocardiaceae</taxon>
        <taxon>Amycolatopsis</taxon>
    </lineage>
</organism>